<gene>
    <name evidence="5 7" type="primary">trmJ</name>
    <name evidence="7" type="ORF">KDX31_08220</name>
</gene>
<evidence type="ECO:0000259" key="6">
    <source>
        <dbReference type="Pfam" id="PF00588"/>
    </source>
</evidence>
<dbReference type="SUPFAM" id="SSF75217">
    <property type="entry name" value="alpha/beta knot"/>
    <property type="match status" value="1"/>
</dbReference>
<dbReference type="PIRSF" id="PIRSF004808">
    <property type="entry name" value="LasT"/>
    <property type="match status" value="1"/>
</dbReference>
<dbReference type="EC" id="2.1.1.200" evidence="5"/>
<dbReference type="InterPro" id="IPR029028">
    <property type="entry name" value="Alpha/beta_knot_MTases"/>
</dbReference>
<evidence type="ECO:0000256" key="3">
    <source>
        <dbReference type="ARBA" id="ARBA00022679"/>
    </source>
</evidence>
<dbReference type="PANTHER" id="PTHR42786:SF2">
    <property type="entry name" value="TRNA (CYTIDINE_URIDINE-2'-O-)-METHYLTRANSFERASE TRMJ"/>
    <property type="match status" value="1"/>
</dbReference>
<dbReference type="PANTHER" id="PTHR42786">
    <property type="entry name" value="TRNA/RRNA METHYLTRANSFERASE"/>
    <property type="match status" value="1"/>
</dbReference>
<dbReference type="GO" id="GO:0160206">
    <property type="term" value="F:tRNA (cytidine(32)/uridine(32)-2'-O)-methyltransferase activity"/>
    <property type="evidence" value="ECO:0007669"/>
    <property type="project" value="UniProtKB-EC"/>
</dbReference>
<evidence type="ECO:0000256" key="4">
    <source>
        <dbReference type="ARBA" id="ARBA00022691"/>
    </source>
</evidence>
<dbReference type="InterPro" id="IPR001537">
    <property type="entry name" value="SpoU_MeTrfase"/>
</dbReference>
<accession>A0ABY5H0B2</accession>
<evidence type="ECO:0000256" key="5">
    <source>
        <dbReference type="RuleBase" id="RU362024"/>
    </source>
</evidence>
<comment type="function">
    <text evidence="5">Catalyzes the formation of 2'O-methylated cytidine (Cm32) or 2'O-methylated uridine (Um32) at position 32 in tRNA.</text>
</comment>
<keyword evidence="5" id="KW-0963">Cytoplasm</keyword>
<dbReference type="InterPro" id="IPR004384">
    <property type="entry name" value="RNA_MeTrfase_TrmJ/LasT"/>
</dbReference>
<comment type="similarity">
    <text evidence="1">Belongs to the class IV-like SAM-binding methyltransferase superfamily. RNA methyltransferase TrmH family.</text>
</comment>
<evidence type="ECO:0000256" key="2">
    <source>
        <dbReference type="ARBA" id="ARBA00022603"/>
    </source>
</evidence>
<keyword evidence="2 5" id="KW-0489">Methyltransferase</keyword>
<comment type="subunit">
    <text evidence="5">Homodimer.</text>
</comment>
<comment type="subcellular location">
    <subcellularLocation>
        <location evidence="5">Cytoplasm</location>
    </subcellularLocation>
</comment>
<reference evidence="7" key="1">
    <citation type="submission" date="2021-04" db="EMBL/GenBank/DDBJ databases">
        <title>Oceanospirillales bacteria with DddD are important DMSP degraders in coastal seawater.</title>
        <authorList>
            <person name="Liu J."/>
        </authorList>
    </citation>
    <scope>NUCLEOTIDE SEQUENCE</scope>
    <source>
        <strain evidence="7">GY6</strain>
    </source>
</reference>
<comment type="catalytic activity">
    <reaction evidence="5">
        <text>uridine(32) in tRNA + S-adenosyl-L-methionine = 2'-O-methyluridine(32) in tRNA + S-adenosyl-L-homocysteine + H(+)</text>
        <dbReference type="Rhea" id="RHEA:42936"/>
        <dbReference type="Rhea" id="RHEA-COMP:10107"/>
        <dbReference type="Rhea" id="RHEA-COMP:10290"/>
        <dbReference type="ChEBI" id="CHEBI:15378"/>
        <dbReference type="ChEBI" id="CHEBI:57856"/>
        <dbReference type="ChEBI" id="CHEBI:59789"/>
        <dbReference type="ChEBI" id="CHEBI:65315"/>
        <dbReference type="ChEBI" id="CHEBI:74478"/>
        <dbReference type="EC" id="2.1.1.200"/>
    </reaction>
</comment>
<evidence type="ECO:0000313" key="7">
    <source>
        <dbReference type="EMBL" id="UTW04969.1"/>
    </source>
</evidence>
<keyword evidence="3 7" id="KW-0808">Transferase</keyword>
<evidence type="ECO:0000256" key="1">
    <source>
        <dbReference type="ARBA" id="ARBA00007228"/>
    </source>
</evidence>
<keyword evidence="4 5" id="KW-0949">S-adenosyl-L-methionine</keyword>
<dbReference type="Pfam" id="PF00588">
    <property type="entry name" value="SpoU_methylase"/>
    <property type="match status" value="1"/>
</dbReference>
<dbReference type="EMBL" id="CP073344">
    <property type="protein sequence ID" value="UTW04969.1"/>
    <property type="molecule type" value="Genomic_DNA"/>
</dbReference>
<dbReference type="NCBIfam" id="TIGR00050">
    <property type="entry name" value="rRNA_methyl_1"/>
    <property type="match status" value="1"/>
</dbReference>
<dbReference type="Gene3D" id="1.10.8.590">
    <property type="match status" value="1"/>
</dbReference>
<dbReference type="CDD" id="cd18093">
    <property type="entry name" value="SpoU-like_TrmJ"/>
    <property type="match status" value="1"/>
</dbReference>
<organism evidence="7 8">
    <name type="scientific">Amphritea atlantica</name>
    <dbReference type="NCBI Taxonomy" id="355243"/>
    <lineage>
        <taxon>Bacteria</taxon>
        <taxon>Pseudomonadati</taxon>
        <taxon>Pseudomonadota</taxon>
        <taxon>Gammaproteobacteria</taxon>
        <taxon>Oceanospirillales</taxon>
        <taxon>Oceanospirillaceae</taxon>
        <taxon>Amphritea</taxon>
    </lineage>
</organism>
<dbReference type="InterPro" id="IPR029026">
    <property type="entry name" value="tRNA_m1G_MTases_N"/>
</dbReference>
<dbReference type="Proteomes" id="UP001059950">
    <property type="component" value="Chromosome"/>
</dbReference>
<dbReference type="GO" id="GO:0032259">
    <property type="term" value="P:methylation"/>
    <property type="evidence" value="ECO:0007669"/>
    <property type="project" value="UniProtKB-KW"/>
</dbReference>
<protein>
    <recommendedName>
        <fullName evidence="5">tRNA (cytidine/uridine-2'-O-)-methyltransferase TrmJ</fullName>
        <ecNumber evidence="5">2.1.1.200</ecNumber>
    </recommendedName>
    <alternativeName>
        <fullName evidence="5">tRNA (cytidine(32)/uridine(32)-2'-O)-methyltransferase</fullName>
    </alternativeName>
    <alternativeName>
        <fullName evidence="5">tRNA Cm32/Um32 methyltransferase</fullName>
    </alternativeName>
</protein>
<dbReference type="NCBIfam" id="NF011694">
    <property type="entry name" value="PRK15114.1"/>
    <property type="match status" value="1"/>
</dbReference>
<proteinExistence type="inferred from homology"/>
<evidence type="ECO:0000313" key="8">
    <source>
        <dbReference type="Proteomes" id="UP001059950"/>
    </source>
</evidence>
<dbReference type="Gene3D" id="3.40.1280.10">
    <property type="match status" value="1"/>
</dbReference>
<sequence length="257" mass="29006">MLDNIRIVLINTFHPGNIGAAARAMKNMGLSQLYLVEPRVFPDEEADARAAGAKDLLESAVVVSTLDEAIADCQLVIGTSARNRTFDLPIFDAHDCARKVVGEAEHGKVAIIFGRETMGLHNAELQRCNYHVYIPANPEYPVLNVSAAIQLVCYEIWQAHSKQSYIKSDEPYPLTRDMERFYEHLEKALRKTRFIIPQHEGKVMDKLRRFFNRSRPERTELNMLRGILTSIDETTSKLTAAEAKHAPIQSQDKGSDQ</sequence>
<keyword evidence="5" id="KW-0819">tRNA processing</keyword>
<comment type="catalytic activity">
    <reaction evidence="5">
        <text>cytidine(32) in tRNA + S-adenosyl-L-methionine = 2'-O-methylcytidine(32) in tRNA + S-adenosyl-L-homocysteine + H(+)</text>
        <dbReference type="Rhea" id="RHEA:42932"/>
        <dbReference type="Rhea" id="RHEA-COMP:10288"/>
        <dbReference type="Rhea" id="RHEA-COMP:10289"/>
        <dbReference type="ChEBI" id="CHEBI:15378"/>
        <dbReference type="ChEBI" id="CHEBI:57856"/>
        <dbReference type="ChEBI" id="CHEBI:59789"/>
        <dbReference type="ChEBI" id="CHEBI:74495"/>
        <dbReference type="ChEBI" id="CHEBI:82748"/>
        <dbReference type="EC" id="2.1.1.200"/>
    </reaction>
</comment>
<feature type="domain" description="tRNA/rRNA methyltransferase SpoU type" evidence="6">
    <location>
        <begin position="5"/>
        <end position="154"/>
    </location>
</feature>
<name>A0ABY5H0B2_9GAMM</name>
<keyword evidence="8" id="KW-1185">Reference proteome</keyword>